<dbReference type="SUPFAM" id="SSF144232">
    <property type="entry name" value="HIT/MYND zinc finger-like"/>
    <property type="match status" value="1"/>
</dbReference>
<comment type="caution">
    <text evidence="6">The sequence shown here is derived from an EMBL/GenBank/DDBJ whole genome shotgun (WGS) entry which is preliminary data.</text>
</comment>
<keyword evidence="2 4" id="KW-0863">Zinc-finger</keyword>
<evidence type="ECO:0000256" key="2">
    <source>
        <dbReference type="ARBA" id="ARBA00022771"/>
    </source>
</evidence>
<evidence type="ECO:0000256" key="1">
    <source>
        <dbReference type="ARBA" id="ARBA00022723"/>
    </source>
</evidence>
<name>A0A4Y7SSK5_COPMI</name>
<evidence type="ECO:0000313" key="7">
    <source>
        <dbReference type="Proteomes" id="UP000298030"/>
    </source>
</evidence>
<reference evidence="6 7" key="1">
    <citation type="journal article" date="2019" name="Nat. Ecol. Evol.">
        <title>Megaphylogeny resolves global patterns of mushroom evolution.</title>
        <authorList>
            <person name="Varga T."/>
            <person name="Krizsan K."/>
            <person name="Foldi C."/>
            <person name="Dima B."/>
            <person name="Sanchez-Garcia M."/>
            <person name="Sanchez-Ramirez S."/>
            <person name="Szollosi G.J."/>
            <person name="Szarkandi J.G."/>
            <person name="Papp V."/>
            <person name="Albert L."/>
            <person name="Andreopoulos W."/>
            <person name="Angelini C."/>
            <person name="Antonin V."/>
            <person name="Barry K.W."/>
            <person name="Bougher N.L."/>
            <person name="Buchanan P."/>
            <person name="Buyck B."/>
            <person name="Bense V."/>
            <person name="Catcheside P."/>
            <person name="Chovatia M."/>
            <person name="Cooper J."/>
            <person name="Damon W."/>
            <person name="Desjardin D."/>
            <person name="Finy P."/>
            <person name="Geml J."/>
            <person name="Haridas S."/>
            <person name="Hughes K."/>
            <person name="Justo A."/>
            <person name="Karasinski D."/>
            <person name="Kautmanova I."/>
            <person name="Kiss B."/>
            <person name="Kocsube S."/>
            <person name="Kotiranta H."/>
            <person name="LaButti K.M."/>
            <person name="Lechner B.E."/>
            <person name="Liimatainen K."/>
            <person name="Lipzen A."/>
            <person name="Lukacs Z."/>
            <person name="Mihaltcheva S."/>
            <person name="Morgado L.N."/>
            <person name="Niskanen T."/>
            <person name="Noordeloos M.E."/>
            <person name="Ohm R.A."/>
            <person name="Ortiz-Santana B."/>
            <person name="Ovrebo C."/>
            <person name="Racz N."/>
            <person name="Riley R."/>
            <person name="Savchenko A."/>
            <person name="Shiryaev A."/>
            <person name="Soop K."/>
            <person name="Spirin V."/>
            <person name="Szebenyi C."/>
            <person name="Tomsovsky M."/>
            <person name="Tulloss R.E."/>
            <person name="Uehling J."/>
            <person name="Grigoriev I.V."/>
            <person name="Vagvolgyi C."/>
            <person name="Papp T."/>
            <person name="Martin F.M."/>
            <person name="Miettinen O."/>
            <person name="Hibbett D.S."/>
            <person name="Nagy L.G."/>
        </authorList>
    </citation>
    <scope>NUCLEOTIDE SEQUENCE [LARGE SCALE GENOMIC DNA]</scope>
    <source>
        <strain evidence="6 7">FP101781</strain>
    </source>
</reference>
<sequence>MSRRHYAPPRRFQDVLSGAKSGDEASLRALYHTVSPETLNKELIDVVKTRLSIEPPSLDDEHYSRQANAGALSLLMLLKVSTCSKSSVDNSIRKDIATFYLTTLDAICGWVSFSLRSGIGFVSGPRGSIEVPARRLELYMTYAMLFPDLMTHMIPDPGKPALKTSLLSPAFCRLVYQMWTDQDEDTKGYFTAMGQDQACSVGSLMTTALKDGELEDLGVLLEIIGADGFSEFAKSAVKRVQYASRHLQTDGNIPSQGFNTGRINTVCTIIDALKKIVPHIPALFGALTRVRFLKVAARAVMTAVQVAIDNAKPIRALHALYPPILHLLRFAIEPFCRISRNWAELVSGGFLDAVSHLIASLSGESKRTMHMVLSRLGGYTVYPVVLLECHRIYPEGRPVLGSECAQVVGDIISREGVLQQMLDQGGNRVIPRMCDNVRCQSTQRERILSGSPASRECSGCLSVVYCSSSCQAEDWNHIHRAECLLAKQESADRRLAKGSYSHSSRAYHNAMLETFYKAGYHEYGTITVFDYATTGDEKVDRRSVENWWDGEGMDDVRLPNYLCPRFDALMDRYRRSEGDLILAELILPSLGRENVIYLTVLLRPEDKTFQSVFSAVRYGPPSKI</sequence>
<evidence type="ECO:0000313" key="6">
    <source>
        <dbReference type="EMBL" id="TEB24853.1"/>
    </source>
</evidence>
<dbReference type="EMBL" id="QPFP01000062">
    <property type="protein sequence ID" value="TEB24853.1"/>
    <property type="molecule type" value="Genomic_DNA"/>
</dbReference>
<keyword evidence="1" id="KW-0479">Metal-binding</keyword>
<dbReference type="Pfam" id="PF01753">
    <property type="entry name" value="zf-MYND"/>
    <property type="match status" value="1"/>
</dbReference>
<feature type="domain" description="MYND-type" evidence="5">
    <location>
        <begin position="439"/>
        <end position="483"/>
    </location>
</feature>
<gene>
    <name evidence="6" type="ORF">FA13DRAFT_1738872</name>
</gene>
<dbReference type="InterPro" id="IPR002893">
    <property type="entry name" value="Znf_MYND"/>
</dbReference>
<evidence type="ECO:0000256" key="3">
    <source>
        <dbReference type="ARBA" id="ARBA00022833"/>
    </source>
</evidence>
<organism evidence="6 7">
    <name type="scientific">Coprinellus micaceus</name>
    <name type="common">Glistening ink-cap mushroom</name>
    <name type="synonym">Coprinus micaceus</name>
    <dbReference type="NCBI Taxonomy" id="71717"/>
    <lineage>
        <taxon>Eukaryota</taxon>
        <taxon>Fungi</taxon>
        <taxon>Dikarya</taxon>
        <taxon>Basidiomycota</taxon>
        <taxon>Agaricomycotina</taxon>
        <taxon>Agaricomycetes</taxon>
        <taxon>Agaricomycetidae</taxon>
        <taxon>Agaricales</taxon>
        <taxon>Agaricineae</taxon>
        <taxon>Psathyrellaceae</taxon>
        <taxon>Coprinellus</taxon>
    </lineage>
</organism>
<dbReference type="Gene3D" id="6.10.140.2220">
    <property type="match status" value="1"/>
</dbReference>
<dbReference type="Proteomes" id="UP000298030">
    <property type="component" value="Unassembled WGS sequence"/>
</dbReference>
<dbReference type="GO" id="GO:0008270">
    <property type="term" value="F:zinc ion binding"/>
    <property type="evidence" value="ECO:0007669"/>
    <property type="project" value="UniProtKB-KW"/>
</dbReference>
<keyword evidence="3" id="KW-0862">Zinc</keyword>
<evidence type="ECO:0000256" key="4">
    <source>
        <dbReference type="PROSITE-ProRule" id="PRU00134"/>
    </source>
</evidence>
<accession>A0A4Y7SSK5</accession>
<protein>
    <recommendedName>
        <fullName evidence="5">MYND-type domain-containing protein</fullName>
    </recommendedName>
</protein>
<dbReference type="AlphaFoldDB" id="A0A4Y7SSK5"/>
<proteinExistence type="predicted"/>
<evidence type="ECO:0000259" key="5">
    <source>
        <dbReference type="PROSITE" id="PS50865"/>
    </source>
</evidence>
<dbReference type="OrthoDB" id="265717at2759"/>
<keyword evidence="7" id="KW-1185">Reference proteome</keyword>
<dbReference type="PROSITE" id="PS50865">
    <property type="entry name" value="ZF_MYND_2"/>
    <property type="match status" value="1"/>
</dbReference>